<dbReference type="Proteomes" id="UP000030686">
    <property type="component" value="Unassembled WGS sequence"/>
</dbReference>
<evidence type="ECO:0000256" key="1">
    <source>
        <dbReference type="SAM" id="MobiDB-lite"/>
    </source>
</evidence>
<feature type="transmembrane region" description="Helical" evidence="2">
    <location>
        <begin position="76"/>
        <end position="99"/>
    </location>
</feature>
<dbReference type="SUPFAM" id="SSF53649">
    <property type="entry name" value="Alkaline phosphatase-like"/>
    <property type="match status" value="1"/>
</dbReference>
<dbReference type="Gene3D" id="3.40.720.10">
    <property type="entry name" value="Alkaline Phosphatase, subunit A"/>
    <property type="match status" value="1"/>
</dbReference>
<proteinExistence type="predicted"/>
<dbReference type="PANTHER" id="PTHR43751:SF3">
    <property type="entry name" value="SULFATASE N-TERMINAL DOMAIN-CONTAINING PROTEIN"/>
    <property type="match status" value="1"/>
</dbReference>
<dbReference type="InterPro" id="IPR052701">
    <property type="entry name" value="GAG_Ulvan_Degrading_Sulfatases"/>
</dbReference>
<accession>W6QAM6</accession>
<dbReference type="InterPro" id="IPR000917">
    <property type="entry name" value="Sulfatase_N"/>
</dbReference>
<organism evidence="4 5">
    <name type="scientific">Penicillium roqueforti (strain FM164)</name>
    <dbReference type="NCBI Taxonomy" id="1365484"/>
    <lineage>
        <taxon>Eukaryota</taxon>
        <taxon>Fungi</taxon>
        <taxon>Dikarya</taxon>
        <taxon>Ascomycota</taxon>
        <taxon>Pezizomycotina</taxon>
        <taxon>Eurotiomycetes</taxon>
        <taxon>Eurotiomycetidae</taxon>
        <taxon>Eurotiales</taxon>
        <taxon>Aspergillaceae</taxon>
        <taxon>Penicillium</taxon>
    </lineage>
</organism>
<name>W6QAM6_PENRF</name>
<protein>
    <submittedName>
        <fullName evidence="4">Alkaline-phosphatase-like, core domain</fullName>
    </submittedName>
</protein>
<feature type="transmembrane region" description="Helical" evidence="2">
    <location>
        <begin position="119"/>
        <end position="145"/>
    </location>
</feature>
<feature type="transmembrane region" description="Helical" evidence="2">
    <location>
        <begin position="40"/>
        <end position="64"/>
    </location>
</feature>
<evidence type="ECO:0000313" key="5">
    <source>
        <dbReference type="Proteomes" id="UP000030686"/>
    </source>
</evidence>
<reference evidence="4" key="1">
    <citation type="journal article" date="2014" name="Nat. Commun.">
        <title>Multiple recent horizontal transfers of a large genomic region in cheese making fungi.</title>
        <authorList>
            <person name="Cheeseman K."/>
            <person name="Ropars J."/>
            <person name="Renault P."/>
            <person name="Dupont J."/>
            <person name="Gouzy J."/>
            <person name="Branca A."/>
            <person name="Abraham A.L."/>
            <person name="Ceppi M."/>
            <person name="Conseiller E."/>
            <person name="Debuchy R."/>
            <person name="Malagnac F."/>
            <person name="Goarin A."/>
            <person name="Silar P."/>
            <person name="Lacoste S."/>
            <person name="Sallet E."/>
            <person name="Bensimon A."/>
            <person name="Giraud T."/>
            <person name="Brygoo Y."/>
        </authorList>
    </citation>
    <scope>NUCLEOTIDE SEQUENCE [LARGE SCALE GENOMIC DNA]</scope>
    <source>
        <strain evidence="4">FM164</strain>
    </source>
</reference>
<feature type="compositionally biased region" description="Basic and acidic residues" evidence="1">
    <location>
        <begin position="749"/>
        <end position="783"/>
    </location>
</feature>
<feature type="region of interest" description="Disordered" evidence="1">
    <location>
        <begin position="406"/>
        <end position="426"/>
    </location>
</feature>
<evidence type="ECO:0000256" key="2">
    <source>
        <dbReference type="SAM" id="Phobius"/>
    </source>
</evidence>
<keyword evidence="2" id="KW-0472">Membrane</keyword>
<dbReference type="OMA" id="AIPYDHL"/>
<evidence type="ECO:0000313" key="4">
    <source>
        <dbReference type="EMBL" id="CDM33733.1"/>
    </source>
</evidence>
<dbReference type="STRING" id="1365484.W6QAM6"/>
<dbReference type="OrthoDB" id="96314at2759"/>
<dbReference type="EMBL" id="HG792017">
    <property type="protein sequence ID" value="CDM33733.1"/>
    <property type="molecule type" value="Genomic_DNA"/>
</dbReference>
<keyword evidence="5" id="KW-1185">Reference proteome</keyword>
<sequence length="883" mass="98390">MSIFALLPPLSPFLFSTLVVSGLASKALHIALHIRSLPFLYFVLYSPTLILPDVFVIIFVRVLLRFHAPDGRWQWLSTGLGGALSLITWGASSIQFGFFMQTGAEVAWAAGGSFLSDPAAMKILLSGISTVSAAATVLGLIAWLLHSHLYNITGLGLQAIRDLSIRGFKARYTLISAPSKSCMTSIDLRSFRRIIPAVAICVSLIFLELTRPAIPYDHLSGALPLTLLDAFQKKTATVEGCREPAMPFPLTADNGVSRPQFQPDSTFVEQWSRAPWLPENPPQGFSRWDLSPSERAVKDNHYSFVCTGDESAFYDPKTDPLMVTNLGGEIYEPLQKAFKEHSVEVNHIVLLTLESGRKELFPTQQGTPLFDGLLASHKKQKVNEAIDRLVNMTLVAQQLTGEYATDSKGNKVDMSHSPWKTPPQEGMGGLNVRGAVTGSSLTFKSVLGSHCGVNPLPVDLLEESLLEIYQPCLPQIFDLFNQGKSQPEKRLQNSSSETKSAALKNPWKSVFMQSITDDYDRQDILNNNMGFKHKVVKSNLLSPHSKHKAQGEEINYFGFAETELRPYVLDLFEEAANNKTRMFLSHVTSTTHHPWSTPDDFEKEPYMSDQGSINHDLMNNYLNSARFVDLWLGDIMTMLDQTGIANETLVVVVGDHGQAFGEDNKDMTGTYENGHISNFRVPLVFHHPHMPRVDITANVTALSIVPTILDLLVQSNSLDERDSGIASALLPEYQGQSLIRPFLSSMEEPPNRRDHHHPPPHEHPEHERVDTQVEARSHPESPPKRSVWNMGLINAGGSMLSIMAADVPYRLILPLKDGFEYTFTHLSEDPGENHPSKAWTLAALIKEVKPKFGQESADWLNDAEQVGKWWVSEQKRIWGYREA</sequence>
<gene>
    <name evidence="4" type="ORF">PROQFM164_S03g000457</name>
</gene>
<dbReference type="PANTHER" id="PTHR43751">
    <property type="entry name" value="SULFATASE"/>
    <property type="match status" value="1"/>
</dbReference>
<dbReference type="AlphaFoldDB" id="W6QAM6"/>
<dbReference type="Pfam" id="PF00884">
    <property type="entry name" value="Sulfatase"/>
    <property type="match status" value="1"/>
</dbReference>
<evidence type="ECO:0000259" key="3">
    <source>
        <dbReference type="Pfam" id="PF00884"/>
    </source>
</evidence>
<keyword evidence="2" id="KW-1133">Transmembrane helix</keyword>
<feature type="domain" description="Sulfatase N-terminal" evidence="3">
    <location>
        <begin position="526"/>
        <end position="712"/>
    </location>
</feature>
<dbReference type="InterPro" id="IPR017850">
    <property type="entry name" value="Alkaline_phosphatase_core_sf"/>
</dbReference>
<feature type="region of interest" description="Disordered" evidence="1">
    <location>
        <begin position="745"/>
        <end position="786"/>
    </location>
</feature>
<keyword evidence="2" id="KW-0812">Transmembrane</keyword>